<dbReference type="Gene3D" id="3.40.50.300">
    <property type="entry name" value="P-loop containing nucleotide triphosphate hydrolases"/>
    <property type="match status" value="1"/>
</dbReference>
<dbReference type="InterPro" id="IPR027417">
    <property type="entry name" value="P-loop_NTPase"/>
</dbReference>
<gene>
    <name evidence="2" type="ORF">TAO_0179</name>
</gene>
<evidence type="ECO:0000259" key="1">
    <source>
        <dbReference type="Pfam" id="PF13175"/>
    </source>
</evidence>
<dbReference type="AlphaFoldDB" id="A0A1Q2SKA9"/>
<evidence type="ECO:0000313" key="2">
    <source>
        <dbReference type="EMBL" id="BAW79549.1"/>
    </source>
</evidence>
<dbReference type="Pfam" id="PF13175">
    <property type="entry name" value="AAA_15"/>
    <property type="match status" value="1"/>
</dbReference>
<sequence>MEDSTEFEIGDLTCLVGKNESGKTAILEALHGIKSTPSFTYDRTRDYPRRYLNHYDERHPDGQSKVTITEWSLDTEDVRAIEDKLGDGALSGDIVMITSYIGRDTLAWVVPVDEKKCLQNLIGRCSLTADEKTAIKESTTIHEARVALQGLSEPSNGQKALLDTLITLNSKSATEAAANILSKRLPRFFYTSFFQRMAGEISLDKLLRDRQQGKVEPRDQIFLDFLEYAGTSIEELQNATKLEELKAKCEAASNNITDEIFEFWSQNDALEVEIDIGDGLKDDPPPFNTGRVAKIRIKNKNHRVSLPLSERSAGFIWFFSFIAQFKQLKKHSGESIILLDEPGLTLHGKAQSDLLRYINDRILPEHQVIYSTHSPFMVPVQHLTDVRVVEDLVDRSNANRPVIKGTKVSANVLSVDRDTIFPLQACLGYEITQSLFIGPNCLLVEGPSDIIYLQMMSNALQSRQREYLDMTRWTICPMGGLDKVASFASLFAGNRLNIVVFCDFGKGDRSKIERLRQSQILESSRILIATNFSGKDKSDVEDLFGAKLYCDLVNQALGLKGIQQITPDKAAKADPNTQRIVKQVERCLPPDAPSFNHFIPANWLLRNPECLQQDDLAVAEALDRFEKLFKAINKFLYVSAM</sequence>
<feature type="domain" description="Endonuclease GajA/Old nuclease/RecF-like AAA" evidence="1">
    <location>
        <begin position="5"/>
        <end position="378"/>
    </location>
</feature>
<dbReference type="EMBL" id="AP014836">
    <property type="protein sequence ID" value="BAW79549.1"/>
    <property type="molecule type" value="Genomic_DNA"/>
</dbReference>
<dbReference type="PANTHER" id="PTHR43581:SF4">
    <property type="entry name" value="ATP_GTP PHOSPHATASE"/>
    <property type="match status" value="1"/>
</dbReference>
<evidence type="ECO:0000313" key="3">
    <source>
        <dbReference type="Proteomes" id="UP000243679"/>
    </source>
</evidence>
<dbReference type="InterPro" id="IPR041685">
    <property type="entry name" value="AAA_GajA/Old/RecF-like"/>
</dbReference>
<dbReference type="KEGG" id="ntt:TAO_0179"/>
<dbReference type="Proteomes" id="UP000243679">
    <property type="component" value="Chromosome"/>
</dbReference>
<protein>
    <submittedName>
        <fullName evidence="2">Hypothetical conserved protein</fullName>
    </submittedName>
</protein>
<dbReference type="InterPro" id="IPR051396">
    <property type="entry name" value="Bact_Antivir_Def_Nuclease"/>
</dbReference>
<accession>A0A1Q2SKA9</accession>
<name>A0A1Q2SKA9_9GAMM</name>
<dbReference type="PANTHER" id="PTHR43581">
    <property type="entry name" value="ATP/GTP PHOSPHATASE"/>
    <property type="match status" value="1"/>
</dbReference>
<proteinExistence type="predicted"/>
<organism evidence="2 3">
    <name type="scientific">Candidatus Nitrosoglobus terrae</name>
    <dbReference type="NCBI Taxonomy" id="1630141"/>
    <lineage>
        <taxon>Bacteria</taxon>
        <taxon>Pseudomonadati</taxon>
        <taxon>Pseudomonadota</taxon>
        <taxon>Gammaproteobacteria</taxon>
        <taxon>Chromatiales</taxon>
        <taxon>Chromatiaceae</taxon>
        <taxon>Candidatus Nitrosoglobus</taxon>
    </lineage>
</organism>
<dbReference type="SUPFAM" id="SSF52540">
    <property type="entry name" value="P-loop containing nucleoside triphosphate hydrolases"/>
    <property type="match status" value="1"/>
</dbReference>
<reference evidence="2 3" key="1">
    <citation type="journal article" date="2017" name="ISME J.">
        <title>An acid-tolerant ammonia-oxidizing ?-proteobacterium from soil.</title>
        <authorList>
            <person name="Hayatsu M."/>
            <person name="Tago K."/>
            <person name="Uchiyama I."/>
            <person name="Toyoda A."/>
            <person name="Wang Y."/>
            <person name="Shimomura Y."/>
            <person name="Okubo T."/>
            <person name="Kurisu F."/>
            <person name="Hirono Y."/>
            <person name="Nonaka K."/>
            <person name="Akiyama H."/>
            <person name="Itoh T."/>
            <person name="Takami H."/>
        </authorList>
    </citation>
    <scope>NUCLEOTIDE SEQUENCE [LARGE SCALE GENOMIC DNA]</scope>
    <source>
        <strain evidence="2 3">TAO100</strain>
    </source>
</reference>
<keyword evidence="3" id="KW-1185">Reference proteome</keyword>